<dbReference type="Proteomes" id="UP000029889">
    <property type="component" value="Segment"/>
</dbReference>
<keyword evidence="2" id="KW-1185">Reference proteome</keyword>
<name>A0A097EXV7_9CAUD</name>
<organism evidence="1 2">
    <name type="scientific">Escherichia phage 121Q</name>
    <dbReference type="NCBI Taxonomy" id="1555202"/>
    <lineage>
        <taxon>Viruses</taxon>
        <taxon>Duplodnaviria</taxon>
        <taxon>Heunggongvirae</taxon>
        <taxon>Uroviricota</taxon>
        <taxon>Caudoviricetes</taxon>
        <taxon>Asteriusvirus</taxon>
        <taxon>Asteriusvirus av121Q</taxon>
    </lineage>
</organism>
<sequence length="168" mass="20037">MQYMYDLEFSLDAAFKYVHKIETIYSTLCAIQSVSSEFDVGEKYQVWNNTFLNKERCSTGFNILTFNPSNCYPEKHERYPNDDMWFDYTKDGDMSSLVVPDDFNAEDLTEEWWFQQNLVHDDIDLFFYVVFKMLYHNNILKDSVFFSCLYIDDLYNEIQINIPSTPVS</sequence>
<evidence type="ECO:0000313" key="1">
    <source>
        <dbReference type="EMBL" id="AIT14243.1"/>
    </source>
</evidence>
<reference evidence="1 2" key="1">
    <citation type="submission" date="2014-09" db="EMBL/GenBank/DDBJ databases">
        <authorList>
            <person name="Lapin J.S."/>
            <person name="Pope W.H."/>
            <person name="Hua J."/>
            <person name="Ford M.E."/>
            <person name="Conway J.F."/>
            <person name="Hatfull G.F."/>
            <person name="Hendrix R.W."/>
        </authorList>
    </citation>
    <scope>NUCLEOTIDE SEQUENCE [LARGE SCALE GENOMIC DNA]</scope>
</reference>
<dbReference type="RefSeq" id="YP_009101940.1">
    <property type="nucleotide sequence ID" value="NC_025447.1"/>
</dbReference>
<evidence type="ECO:0000313" key="2">
    <source>
        <dbReference type="Proteomes" id="UP000029889"/>
    </source>
</evidence>
<accession>A0A097EXV7</accession>
<dbReference type="GeneID" id="22111393"/>
<proteinExistence type="predicted"/>
<gene>
    <name evidence="1" type="primary">353</name>
    <name evidence="1" type="ORF">PBI_121Q_353</name>
</gene>
<dbReference type="KEGG" id="vg:22111393"/>
<dbReference type="EMBL" id="KM507819">
    <property type="protein sequence ID" value="AIT14243.1"/>
    <property type="molecule type" value="Genomic_DNA"/>
</dbReference>
<protein>
    <submittedName>
        <fullName evidence="1">Uncharacterized protein</fullName>
    </submittedName>
</protein>